<comment type="caution">
    <text evidence="1">The sequence shown here is derived from an EMBL/GenBank/DDBJ whole genome shotgun (WGS) entry which is preliminary data.</text>
</comment>
<evidence type="ECO:0008006" key="3">
    <source>
        <dbReference type="Google" id="ProtNLM"/>
    </source>
</evidence>
<evidence type="ECO:0000313" key="2">
    <source>
        <dbReference type="Proteomes" id="UP001198565"/>
    </source>
</evidence>
<protein>
    <recommendedName>
        <fullName evidence="3">Nucleotidyltransferase</fullName>
    </recommendedName>
</protein>
<sequence>MVPRVTTQPPSTGLDLNSILERRWTVRGDFTDAEFARARAFYEQMRFHDERLEKVRAMAAELITKWTGHTPRDVGSFGTRLNLETSDLDLGIGYPVEDRDRLRAALAPHTTFLGERKTRFSTSRLVFSFTVDGIEIDLSALTVEDFAVACRMLDRIDQTMTLEERIAHTWVKHLLRSSGRTEQYAAWKLVTYARFCPEFDWVPIPEKTGT</sequence>
<proteinExistence type="predicted"/>
<gene>
    <name evidence="1" type="ORF">K7472_20915</name>
</gene>
<dbReference type="InterPro" id="IPR043519">
    <property type="entry name" value="NT_sf"/>
</dbReference>
<name>A0ABS7QZT0_9ACTN</name>
<keyword evidence="2" id="KW-1185">Reference proteome</keyword>
<dbReference type="EMBL" id="JAINVZ010000015">
    <property type="protein sequence ID" value="MBY8887282.1"/>
    <property type="molecule type" value="Genomic_DNA"/>
</dbReference>
<dbReference type="SUPFAM" id="SSF81301">
    <property type="entry name" value="Nucleotidyltransferase"/>
    <property type="match status" value="1"/>
</dbReference>
<dbReference type="Proteomes" id="UP001198565">
    <property type="component" value="Unassembled WGS sequence"/>
</dbReference>
<organism evidence="1 2">
    <name type="scientific">Streptantibioticus parmotrematis</name>
    <dbReference type="NCBI Taxonomy" id="2873249"/>
    <lineage>
        <taxon>Bacteria</taxon>
        <taxon>Bacillati</taxon>
        <taxon>Actinomycetota</taxon>
        <taxon>Actinomycetes</taxon>
        <taxon>Kitasatosporales</taxon>
        <taxon>Streptomycetaceae</taxon>
        <taxon>Streptantibioticus</taxon>
    </lineage>
</organism>
<accession>A0ABS7QZT0</accession>
<reference evidence="1 2" key="1">
    <citation type="submission" date="2021-08" db="EMBL/GenBank/DDBJ databases">
        <title>Streptomyces sp. PTM05 isolated from lichen.</title>
        <authorList>
            <person name="Somphong A."/>
            <person name="Phongsopitanun W."/>
            <person name="Tanasupawat S."/>
        </authorList>
    </citation>
    <scope>NUCLEOTIDE SEQUENCE [LARGE SCALE GENOMIC DNA]</scope>
    <source>
        <strain evidence="1 2">Ptm05</strain>
    </source>
</reference>
<evidence type="ECO:0000313" key="1">
    <source>
        <dbReference type="EMBL" id="MBY8887282.1"/>
    </source>
</evidence>